<evidence type="ECO:0000313" key="3">
    <source>
        <dbReference type="Proteomes" id="UP000051739"/>
    </source>
</evidence>
<dbReference type="RefSeq" id="WP_056936691.1">
    <property type="nucleotide sequence ID" value="NZ_AZFN01000003.1"/>
</dbReference>
<name>A0A0R1VCS6_9LACO</name>
<gene>
    <name evidence="2" type="ORF">FC60_GL001074</name>
</gene>
<accession>A0A0R1VCS6</accession>
<dbReference type="InterPro" id="IPR018306">
    <property type="entry name" value="Phage_T5_Orf172_DNA-bd"/>
</dbReference>
<dbReference type="InterPro" id="IPR025579">
    <property type="entry name" value="DUF4357"/>
</dbReference>
<dbReference type="PATRIC" id="fig|1423749.3.peg.1097"/>
<dbReference type="Pfam" id="PF14267">
    <property type="entry name" value="DUF4357"/>
    <property type="match status" value="1"/>
</dbReference>
<dbReference type="Proteomes" id="UP000051739">
    <property type="component" value="Unassembled WGS sequence"/>
</dbReference>
<protein>
    <recommendedName>
        <fullName evidence="1">Bacteriophage T5 Orf172 DNA-binding domain-containing protein</fullName>
    </recommendedName>
</protein>
<evidence type="ECO:0000313" key="2">
    <source>
        <dbReference type="EMBL" id="KRM03293.1"/>
    </source>
</evidence>
<feature type="domain" description="Bacteriophage T5 Orf172 DNA-binding" evidence="1">
    <location>
        <begin position="11"/>
        <end position="92"/>
    </location>
</feature>
<sequence length="226" mass="24968">MPQGILYVMTTVVDGLIKIGKTGPGNFNQRMNALESNGYANVVGLKRRYAIKVDEYDEKEQLLHTLFAKSRVADTELFATDVELVIQLLSSFDGEQVFPDEISKDQVFNDAVNQDKDDQRNQEIPDGVYYLTRKIKRDGIETSCRLKAQNGRYVVLAGGQAAITETNSVPLSISAQRSDYIDGNGIVTENVSFGSVSLAADFVVGGSTDGWVHWKSEDGKTIDSFR</sequence>
<dbReference type="AlphaFoldDB" id="A0A0R1VCS6"/>
<dbReference type="EMBL" id="AZFN01000003">
    <property type="protein sequence ID" value="KRM03293.1"/>
    <property type="molecule type" value="Genomic_DNA"/>
</dbReference>
<evidence type="ECO:0000259" key="1">
    <source>
        <dbReference type="SMART" id="SM00974"/>
    </source>
</evidence>
<reference evidence="2 3" key="1">
    <citation type="journal article" date="2015" name="Genome Announc.">
        <title>Expanding the biotechnology potential of lactobacilli through comparative genomics of 213 strains and associated genera.</title>
        <authorList>
            <person name="Sun Z."/>
            <person name="Harris H.M."/>
            <person name="McCann A."/>
            <person name="Guo C."/>
            <person name="Argimon S."/>
            <person name="Zhang W."/>
            <person name="Yang X."/>
            <person name="Jeffery I.B."/>
            <person name="Cooney J.C."/>
            <person name="Kagawa T.F."/>
            <person name="Liu W."/>
            <person name="Song Y."/>
            <person name="Salvetti E."/>
            <person name="Wrobel A."/>
            <person name="Rasinkangas P."/>
            <person name="Parkhill J."/>
            <person name="Rea M.C."/>
            <person name="O'Sullivan O."/>
            <person name="Ritari J."/>
            <person name="Douillard F.P."/>
            <person name="Paul Ross R."/>
            <person name="Yang R."/>
            <person name="Briner A.E."/>
            <person name="Felis G.E."/>
            <person name="de Vos W.M."/>
            <person name="Barrangou R."/>
            <person name="Klaenhammer T.R."/>
            <person name="Caufield P.W."/>
            <person name="Cui Y."/>
            <person name="Zhang H."/>
            <person name="O'Toole P.W."/>
        </authorList>
    </citation>
    <scope>NUCLEOTIDE SEQUENCE [LARGE SCALE GENOMIC DNA]</scope>
    <source>
        <strain evidence="2 3">DSM 16045</strain>
    </source>
</reference>
<dbReference type="Pfam" id="PF10544">
    <property type="entry name" value="T5orf172"/>
    <property type="match status" value="1"/>
</dbReference>
<dbReference type="SMART" id="SM00974">
    <property type="entry name" value="T5orf172"/>
    <property type="match status" value="1"/>
</dbReference>
<proteinExistence type="predicted"/>
<organism evidence="2 3">
    <name type="scientific">Limosilactobacillus gastricus DSM 16045</name>
    <dbReference type="NCBI Taxonomy" id="1423749"/>
    <lineage>
        <taxon>Bacteria</taxon>
        <taxon>Bacillati</taxon>
        <taxon>Bacillota</taxon>
        <taxon>Bacilli</taxon>
        <taxon>Lactobacillales</taxon>
        <taxon>Lactobacillaceae</taxon>
        <taxon>Limosilactobacillus</taxon>
    </lineage>
</organism>
<comment type="caution">
    <text evidence="2">The sequence shown here is derived from an EMBL/GenBank/DDBJ whole genome shotgun (WGS) entry which is preliminary data.</text>
</comment>
<keyword evidence="3" id="KW-1185">Reference proteome</keyword>